<name>A0A0L7CSS5_BIFBR</name>
<dbReference type="Proteomes" id="UP000036802">
    <property type="component" value="Unassembled WGS sequence"/>
</dbReference>
<dbReference type="RefSeq" id="WP_052790862.1">
    <property type="nucleotide sequence ID" value="NZ_AVQC01000025.1"/>
</dbReference>
<organism evidence="1 2">
    <name type="scientific">Bifidobacterium breve MCC 1114</name>
    <dbReference type="NCBI Taxonomy" id="1365964"/>
    <lineage>
        <taxon>Bacteria</taxon>
        <taxon>Bacillati</taxon>
        <taxon>Actinomycetota</taxon>
        <taxon>Actinomycetes</taxon>
        <taxon>Bifidobacteriales</taxon>
        <taxon>Bifidobacteriaceae</taxon>
        <taxon>Bifidobacterium</taxon>
    </lineage>
</organism>
<proteinExistence type="predicted"/>
<dbReference type="AlphaFoldDB" id="A0A0L7CSS5"/>
<dbReference type="EMBL" id="AVQC01000025">
    <property type="protein sequence ID" value="KOA62676.1"/>
    <property type="molecule type" value="Genomic_DNA"/>
</dbReference>
<dbReference type="PATRIC" id="fig|1365964.3.peg.2160"/>
<accession>A0A0L7CSS5</accession>
<evidence type="ECO:0000313" key="2">
    <source>
        <dbReference type="Proteomes" id="UP000036802"/>
    </source>
</evidence>
<sequence>MTNPNTYNTACMTGVIDNVDFTLRDDSTSVTMLIPPDTPVGTRTIIIPPRLHLAEHRIIREAIADALADHGEEL</sequence>
<comment type="caution">
    <text evidence="1">The sequence shown here is derived from an EMBL/GenBank/DDBJ whole genome shotgun (WGS) entry which is preliminary data.</text>
</comment>
<evidence type="ECO:0000313" key="1">
    <source>
        <dbReference type="EMBL" id="KOA62676.1"/>
    </source>
</evidence>
<gene>
    <name evidence="1" type="ORF">BBM1114_10665</name>
</gene>
<protein>
    <submittedName>
        <fullName evidence="1">Uncharacterized protein</fullName>
    </submittedName>
</protein>
<reference evidence="1 2" key="1">
    <citation type="journal article" date="2015" name="Int J Genomics">
        <title>Comparative Genomics Revealed Genetic Diversity and Species/Strain-Level Differences in Carbohydrate Metabolism of Three Probiotic Bifidobacterial Species.</title>
        <authorList>
            <person name="Odamaki T."/>
            <person name="Horigome A."/>
            <person name="Sugahara H."/>
            <person name="Hashikura N."/>
            <person name="Minami J."/>
            <person name="Xiao J.Z."/>
            <person name="Abe F."/>
        </authorList>
    </citation>
    <scope>NUCLEOTIDE SEQUENCE [LARGE SCALE GENOMIC DNA]</scope>
    <source>
        <strain evidence="1 2">MCC 1114</strain>
    </source>
</reference>